<reference evidence="1 2" key="1">
    <citation type="submission" date="2023-06" db="EMBL/GenBank/DDBJ databases">
        <title>Five Gram-positive bacteria isolated from mangrove sediments in Shenzhen, Guangdong, China.</title>
        <authorList>
            <person name="Yu S."/>
            <person name="Zheng W."/>
            <person name="Huang Y."/>
        </authorList>
    </citation>
    <scope>NUCLEOTIDE SEQUENCE [LARGE SCALE GENOMIC DNA]</scope>
    <source>
        <strain evidence="1 2">SaN35-3</strain>
    </source>
</reference>
<evidence type="ECO:0000313" key="1">
    <source>
        <dbReference type="EMBL" id="WLR44357.1"/>
    </source>
</evidence>
<accession>A0ABY9K0J4</accession>
<organism evidence="1 2">
    <name type="scientific">Bacillus carboniphilus</name>
    <dbReference type="NCBI Taxonomy" id="86663"/>
    <lineage>
        <taxon>Bacteria</taxon>
        <taxon>Bacillati</taxon>
        <taxon>Bacillota</taxon>
        <taxon>Bacilli</taxon>
        <taxon>Bacillales</taxon>
        <taxon>Bacillaceae</taxon>
        <taxon>Bacillus</taxon>
    </lineage>
</organism>
<dbReference type="Pfam" id="PF12746">
    <property type="entry name" value="GNAT_acetyltran"/>
    <property type="match status" value="1"/>
</dbReference>
<dbReference type="InterPro" id="IPR027365">
    <property type="entry name" value="GNAT_acetyltra_YdfB-like"/>
</dbReference>
<dbReference type="GO" id="GO:0016746">
    <property type="term" value="F:acyltransferase activity"/>
    <property type="evidence" value="ECO:0007669"/>
    <property type="project" value="UniProtKB-KW"/>
</dbReference>
<evidence type="ECO:0000313" key="2">
    <source>
        <dbReference type="Proteomes" id="UP001197974"/>
    </source>
</evidence>
<keyword evidence="1" id="KW-0012">Acyltransferase</keyword>
<dbReference type="Gene3D" id="3.40.630.30">
    <property type="match status" value="1"/>
</dbReference>
<dbReference type="EMBL" id="CP129013">
    <property type="protein sequence ID" value="WLR44357.1"/>
    <property type="molecule type" value="Genomic_DNA"/>
</dbReference>
<dbReference type="RefSeq" id="WP_306020853.1">
    <property type="nucleotide sequence ID" value="NZ_CP129013.1"/>
</dbReference>
<dbReference type="Proteomes" id="UP001197974">
    <property type="component" value="Chromosome"/>
</dbReference>
<dbReference type="EC" id="2.3.1.-" evidence="1"/>
<protein>
    <submittedName>
        <fullName evidence="1">GNAT family N-acetyltransferase</fullName>
        <ecNumber evidence="1">2.3.1.-</ecNumber>
    </submittedName>
</protein>
<gene>
    <name evidence="1" type="ORF">LC087_15185</name>
</gene>
<sequence>MVHHENWNQTFEKVFHHREIGSCNQRVYTIKNRDDFKSEEPMIDEEYEVVIITSELIDKNPNTPFLRNTINEYWTSIEQFLEKGIGFCVVYKKQIVSVCFSGFVFNDIQ</sequence>
<name>A0ABY9K0J4_9BACI</name>
<proteinExistence type="predicted"/>
<keyword evidence="1" id="KW-0808">Transferase</keyword>
<keyword evidence="2" id="KW-1185">Reference proteome</keyword>